<evidence type="ECO:0000256" key="7">
    <source>
        <dbReference type="SAM" id="Phobius"/>
    </source>
</evidence>
<dbReference type="GO" id="GO:0042910">
    <property type="term" value="F:xenobiotic transmembrane transporter activity"/>
    <property type="evidence" value="ECO:0007669"/>
    <property type="project" value="InterPro"/>
</dbReference>
<dbReference type="PIRSF" id="PIRSF006603">
    <property type="entry name" value="DinF"/>
    <property type="match status" value="1"/>
</dbReference>
<comment type="caution">
    <text evidence="8">The sequence shown here is derived from an EMBL/GenBank/DDBJ whole genome shotgun (WGS) entry which is preliminary data.</text>
</comment>
<dbReference type="Pfam" id="PF01554">
    <property type="entry name" value="MatE"/>
    <property type="match status" value="2"/>
</dbReference>
<keyword evidence="9" id="KW-1185">Reference proteome</keyword>
<evidence type="ECO:0000313" key="8">
    <source>
        <dbReference type="EMBL" id="GGC50876.1"/>
    </source>
</evidence>
<feature type="transmembrane region" description="Helical" evidence="7">
    <location>
        <begin position="218"/>
        <end position="244"/>
    </location>
</feature>
<reference evidence="8" key="2">
    <citation type="submission" date="2020-09" db="EMBL/GenBank/DDBJ databases">
        <authorList>
            <person name="Sun Q."/>
            <person name="Zhou Y."/>
        </authorList>
    </citation>
    <scope>NUCLEOTIDE SEQUENCE</scope>
    <source>
        <strain evidence="8">CGMCC 1.12919</strain>
    </source>
</reference>
<feature type="transmembrane region" description="Helical" evidence="7">
    <location>
        <begin position="265"/>
        <end position="291"/>
    </location>
</feature>
<evidence type="ECO:0000256" key="3">
    <source>
        <dbReference type="ARBA" id="ARBA00022475"/>
    </source>
</evidence>
<feature type="transmembrane region" description="Helical" evidence="7">
    <location>
        <begin position="311"/>
        <end position="331"/>
    </location>
</feature>
<dbReference type="PANTHER" id="PTHR43549:SF3">
    <property type="entry name" value="MULTIDRUG RESISTANCE PROTEIN YPNP-RELATED"/>
    <property type="match status" value="1"/>
</dbReference>
<keyword evidence="4 7" id="KW-0812">Transmembrane</keyword>
<evidence type="ECO:0000256" key="5">
    <source>
        <dbReference type="ARBA" id="ARBA00022989"/>
    </source>
</evidence>
<evidence type="ECO:0000256" key="4">
    <source>
        <dbReference type="ARBA" id="ARBA00022692"/>
    </source>
</evidence>
<keyword evidence="6 7" id="KW-0472">Membrane</keyword>
<feature type="transmembrane region" description="Helical" evidence="7">
    <location>
        <begin position="89"/>
        <end position="109"/>
    </location>
</feature>
<evidence type="ECO:0000256" key="1">
    <source>
        <dbReference type="ARBA" id="ARBA00004429"/>
    </source>
</evidence>
<dbReference type="RefSeq" id="WP_188607736.1">
    <property type="nucleotide sequence ID" value="NZ_BMGG01000001.1"/>
</dbReference>
<dbReference type="GO" id="GO:0005886">
    <property type="term" value="C:plasma membrane"/>
    <property type="evidence" value="ECO:0007669"/>
    <property type="project" value="UniProtKB-SubCell"/>
</dbReference>
<dbReference type="InterPro" id="IPR052031">
    <property type="entry name" value="Membrane_Transporter-Flippase"/>
</dbReference>
<proteinExistence type="predicted"/>
<protein>
    <submittedName>
        <fullName evidence="8">Cation efflux system protein</fullName>
    </submittedName>
</protein>
<evidence type="ECO:0000256" key="2">
    <source>
        <dbReference type="ARBA" id="ARBA00022448"/>
    </source>
</evidence>
<keyword evidence="2" id="KW-0813">Transport</keyword>
<dbReference type="Proteomes" id="UP000637002">
    <property type="component" value="Unassembled WGS sequence"/>
</dbReference>
<feature type="transmembrane region" description="Helical" evidence="7">
    <location>
        <begin position="382"/>
        <end position="403"/>
    </location>
</feature>
<organism evidence="8 9">
    <name type="scientific">Chelatococcus reniformis</name>
    <dbReference type="NCBI Taxonomy" id="1494448"/>
    <lineage>
        <taxon>Bacteria</taxon>
        <taxon>Pseudomonadati</taxon>
        <taxon>Pseudomonadota</taxon>
        <taxon>Alphaproteobacteria</taxon>
        <taxon>Hyphomicrobiales</taxon>
        <taxon>Chelatococcaceae</taxon>
        <taxon>Chelatococcus</taxon>
    </lineage>
</organism>
<feature type="transmembrane region" description="Helical" evidence="7">
    <location>
        <begin position="121"/>
        <end position="140"/>
    </location>
</feature>
<gene>
    <name evidence="8" type="ORF">GCM10010994_07540</name>
</gene>
<accession>A0A916TY65</accession>
<feature type="transmembrane region" description="Helical" evidence="7">
    <location>
        <begin position="415"/>
        <end position="436"/>
    </location>
</feature>
<dbReference type="EMBL" id="BMGG01000001">
    <property type="protein sequence ID" value="GGC50876.1"/>
    <property type="molecule type" value="Genomic_DNA"/>
</dbReference>
<dbReference type="InterPro" id="IPR048279">
    <property type="entry name" value="MdtK-like"/>
</dbReference>
<dbReference type="GO" id="GO:0015297">
    <property type="term" value="F:antiporter activity"/>
    <property type="evidence" value="ECO:0007669"/>
    <property type="project" value="InterPro"/>
</dbReference>
<keyword evidence="3" id="KW-1003">Cell membrane</keyword>
<evidence type="ECO:0000313" key="9">
    <source>
        <dbReference type="Proteomes" id="UP000637002"/>
    </source>
</evidence>
<comment type="subcellular location">
    <subcellularLocation>
        <location evidence="1">Cell inner membrane</location>
        <topology evidence="1">Multi-pass membrane protein</topology>
    </subcellularLocation>
</comment>
<sequence>MTTALSETLVDPAVPGAAPARMVLDERTRRLLERPVLPTLVRLAAPNVFEAAARIAFITADAFFVAWLGNDVLAGVSVVFPLLTLMQTITAAGLGAGVAASVGVALGAGDRERARSLAGTAMGLALAGAALSSVILVLAGPSLYRAMGLSGAALAAASEYGAIVFGGCVTVWLMNTLANISRGAGNMLIPASAILIGEVFHLLLSPALIVGWGPFPRMGVAGAGVAVLAAYGVGALVIGSYLVSRRALVRLDGRHLRIRRVEAAAILRIGLLASGAMVVFQASAFLVTGLVGRLGSEAIAAYGAASRLELLQAPVTFAFASAVITMVATAIGAGDRRRARQAALTGMAVAAAIGVVFSAVAFRGEMWMAIFTSDPAIAAQGALYLLCLAPLFPIIGAGIAAYFATQAIGEVARPFACIALRFVIAVVGGLVGLSLYPGVLSIYLASALAALVSSLGLIAVALRRF</sequence>
<feature type="transmembrane region" description="Helical" evidence="7">
    <location>
        <begin position="187"/>
        <end position="212"/>
    </location>
</feature>
<name>A0A916TY65_9HYPH</name>
<dbReference type="PANTHER" id="PTHR43549">
    <property type="entry name" value="MULTIDRUG RESISTANCE PROTEIN YPNP-RELATED"/>
    <property type="match status" value="1"/>
</dbReference>
<dbReference type="InterPro" id="IPR002528">
    <property type="entry name" value="MATE_fam"/>
</dbReference>
<reference evidence="8" key="1">
    <citation type="journal article" date="2014" name="Int. J. Syst. Evol. Microbiol.">
        <title>Complete genome sequence of Corynebacterium casei LMG S-19264T (=DSM 44701T), isolated from a smear-ripened cheese.</title>
        <authorList>
            <consortium name="US DOE Joint Genome Institute (JGI-PGF)"/>
            <person name="Walter F."/>
            <person name="Albersmeier A."/>
            <person name="Kalinowski J."/>
            <person name="Ruckert C."/>
        </authorList>
    </citation>
    <scope>NUCLEOTIDE SEQUENCE</scope>
    <source>
        <strain evidence="8">CGMCC 1.12919</strain>
    </source>
</reference>
<keyword evidence="5 7" id="KW-1133">Transmembrane helix</keyword>
<dbReference type="AlphaFoldDB" id="A0A916TY65"/>
<feature type="transmembrane region" description="Helical" evidence="7">
    <location>
        <begin position="152"/>
        <end position="175"/>
    </location>
</feature>
<feature type="transmembrane region" description="Helical" evidence="7">
    <location>
        <begin position="442"/>
        <end position="462"/>
    </location>
</feature>
<feature type="transmembrane region" description="Helical" evidence="7">
    <location>
        <begin position="343"/>
        <end position="362"/>
    </location>
</feature>
<evidence type="ECO:0000256" key="6">
    <source>
        <dbReference type="ARBA" id="ARBA00023136"/>
    </source>
</evidence>